<sequence length="184" mass="20219">MSPSSLGRALRRWRRLNDIKQTAIAETLRVSQTTVSRWESGQGKMSDREMATLVRMVGAQPDSDSDRALLDLVAGAAEPMHLVCDLSHRLLAASPARMAAWRVGLETLRGRSLWRFASADIMRAEAALAGSGWHEAGSGEFAFQTRFHDCETLWIGAGTIIWTRIPLSNGTMARLVRDGARAAE</sequence>
<dbReference type="PROSITE" id="PS50943">
    <property type="entry name" value="HTH_CROC1"/>
    <property type="match status" value="1"/>
</dbReference>
<comment type="caution">
    <text evidence="2">The sequence shown here is derived from an EMBL/GenBank/DDBJ whole genome shotgun (WGS) entry which is preliminary data.</text>
</comment>
<evidence type="ECO:0000313" key="2">
    <source>
        <dbReference type="EMBL" id="MBO0661486.1"/>
    </source>
</evidence>
<dbReference type="EMBL" id="JAFMPP010000002">
    <property type="protein sequence ID" value="MBO0661486.1"/>
    <property type="molecule type" value="Genomic_DNA"/>
</dbReference>
<dbReference type="Gene3D" id="1.10.260.40">
    <property type="entry name" value="lambda repressor-like DNA-binding domains"/>
    <property type="match status" value="1"/>
</dbReference>
<dbReference type="AlphaFoldDB" id="A0A939FVD0"/>
<dbReference type="RefSeq" id="WP_207256148.1">
    <property type="nucleotide sequence ID" value="NZ_JAFMPP010000002.1"/>
</dbReference>
<dbReference type="SMART" id="SM00530">
    <property type="entry name" value="HTH_XRE"/>
    <property type="match status" value="1"/>
</dbReference>
<dbReference type="InterPro" id="IPR010982">
    <property type="entry name" value="Lambda_DNA-bd_dom_sf"/>
</dbReference>
<proteinExistence type="predicted"/>
<dbReference type="SUPFAM" id="SSF47413">
    <property type="entry name" value="lambda repressor-like DNA-binding domains"/>
    <property type="match status" value="1"/>
</dbReference>
<reference evidence="2" key="1">
    <citation type="submission" date="2021-03" db="EMBL/GenBank/DDBJ databases">
        <title>Whole genome sequence of Jiella sp. CQZ9-1.</title>
        <authorList>
            <person name="Tuo L."/>
        </authorList>
    </citation>
    <scope>NUCLEOTIDE SEQUENCE</scope>
    <source>
        <strain evidence="2">CQZ9-1</strain>
    </source>
</reference>
<dbReference type="GO" id="GO:0003677">
    <property type="term" value="F:DNA binding"/>
    <property type="evidence" value="ECO:0007669"/>
    <property type="project" value="InterPro"/>
</dbReference>
<evidence type="ECO:0000259" key="1">
    <source>
        <dbReference type="PROSITE" id="PS50943"/>
    </source>
</evidence>
<dbReference type="InterPro" id="IPR001387">
    <property type="entry name" value="Cro/C1-type_HTH"/>
</dbReference>
<dbReference type="CDD" id="cd00093">
    <property type="entry name" value="HTH_XRE"/>
    <property type="match status" value="1"/>
</dbReference>
<accession>A0A939FVD0</accession>
<evidence type="ECO:0000313" key="3">
    <source>
        <dbReference type="Proteomes" id="UP000664122"/>
    </source>
</evidence>
<gene>
    <name evidence="2" type="ORF">J1C48_02760</name>
</gene>
<dbReference type="Pfam" id="PF13560">
    <property type="entry name" value="HTH_31"/>
    <property type="match status" value="1"/>
</dbReference>
<protein>
    <submittedName>
        <fullName evidence="2">Helix-turn-helix transcriptional regulator</fullName>
    </submittedName>
</protein>
<organism evidence="2 3">
    <name type="scientific">Jiella flava</name>
    <dbReference type="NCBI Taxonomy" id="2816857"/>
    <lineage>
        <taxon>Bacteria</taxon>
        <taxon>Pseudomonadati</taxon>
        <taxon>Pseudomonadota</taxon>
        <taxon>Alphaproteobacteria</taxon>
        <taxon>Hyphomicrobiales</taxon>
        <taxon>Aurantimonadaceae</taxon>
        <taxon>Jiella</taxon>
    </lineage>
</organism>
<keyword evidence="3" id="KW-1185">Reference proteome</keyword>
<name>A0A939FVD0_9HYPH</name>
<dbReference type="Proteomes" id="UP000664122">
    <property type="component" value="Unassembled WGS sequence"/>
</dbReference>
<feature type="domain" description="HTH cro/C1-type" evidence="1">
    <location>
        <begin position="10"/>
        <end position="42"/>
    </location>
</feature>